<keyword evidence="1" id="KW-0040">ANK repeat</keyword>
<proteinExistence type="predicted"/>
<dbReference type="EMBL" id="CDPU01000063">
    <property type="protein sequence ID" value="CEO56261.1"/>
    <property type="molecule type" value="Genomic_DNA"/>
</dbReference>
<protein>
    <submittedName>
        <fullName evidence="2">Uncharacterized protein</fullName>
    </submittedName>
</protein>
<evidence type="ECO:0000313" key="2">
    <source>
        <dbReference type="EMBL" id="CEO56261.1"/>
    </source>
</evidence>
<dbReference type="InterPro" id="IPR002110">
    <property type="entry name" value="Ankyrin_rpt"/>
</dbReference>
<dbReference type="PROSITE" id="PS50297">
    <property type="entry name" value="ANK_REP_REGION"/>
    <property type="match status" value="1"/>
</dbReference>
<dbReference type="SUPFAM" id="SSF48403">
    <property type="entry name" value="Ankyrin repeat"/>
    <property type="match status" value="1"/>
</dbReference>
<evidence type="ECO:0000256" key="1">
    <source>
        <dbReference type="PROSITE-ProRule" id="PRU00023"/>
    </source>
</evidence>
<dbReference type="Gene3D" id="1.25.40.20">
    <property type="entry name" value="Ankyrin repeat-containing domain"/>
    <property type="match status" value="1"/>
</dbReference>
<feature type="repeat" description="ANK" evidence="1">
    <location>
        <begin position="96"/>
        <end position="128"/>
    </location>
</feature>
<organism evidence="2">
    <name type="scientific">Bionectria ochroleuca</name>
    <name type="common">Gliocladium roseum</name>
    <dbReference type="NCBI Taxonomy" id="29856"/>
    <lineage>
        <taxon>Eukaryota</taxon>
        <taxon>Fungi</taxon>
        <taxon>Dikarya</taxon>
        <taxon>Ascomycota</taxon>
        <taxon>Pezizomycotina</taxon>
        <taxon>Sordariomycetes</taxon>
        <taxon>Hypocreomycetidae</taxon>
        <taxon>Hypocreales</taxon>
        <taxon>Bionectriaceae</taxon>
        <taxon>Clonostachys</taxon>
    </lineage>
</organism>
<dbReference type="AlphaFoldDB" id="A0A0B7KNE0"/>
<dbReference type="InterPro" id="IPR036770">
    <property type="entry name" value="Ankyrin_rpt-contain_sf"/>
</dbReference>
<sequence>MTERTETFWDLGGDLWLVSNGARQLGIRKAQMASRRPFISQPFLEPLSLCWSSFKKRGHPSRAWMPKTVSLSIEKPLTTASLLIQQGSEPNVVDGRGLKPIHLTAKKNYYAVVTVLLEAGVEPNTTKKK</sequence>
<reference evidence="2" key="1">
    <citation type="submission" date="2015-01" db="EMBL/GenBank/DDBJ databases">
        <authorList>
            <person name="Durling Mikael"/>
        </authorList>
    </citation>
    <scope>NUCLEOTIDE SEQUENCE</scope>
</reference>
<gene>
    <name evidence="2" type="ORF">BN869_000012319_1</name>
</gene>
<dbReference type="PROSITE" id="PS50088">
    <property type="entry name" value="ANK_REPEAT"/>
    <property type="match status" value="1"/>
</dbReference>
<name>A0A0B7KNE0_BIOOC</name>
<accession>A0A0B7KNE0</accession>